<dbReference type="NCBIfam" id="NF033748">
    <property type="entry name" value="class_F_sortase"/>
    <property type="match status" value="1"/>
</dbReference>
<dbReference type="Gene3D" id="2.40.260.10">
    <property type="entry name" value="Sortase"/>
    <property type="match status" value="1"/>
</dbReference>
<feature type="chain" id="PRO_5046106268" evidence="2">
    <location>
        <begin position="35"/>
        <end position="209"/>
    </location>
</feature>
<dbReference type="InterPro" id="IPR023365">
    <property type="entry name" value="Sortase_dom-sf"/>
</dbReference>
<dbReference type="InterPro" id="IPR005754">
    <property type="entry name" value="Sortase"/>
</dbReference>
<dbReference type="CDD" id="cd05829">
    <property type="entry name" value="Sortase_F"/>
    <property type="match status" value="1"/>
</dbReference>
<gene>
    <name evidence="3" type="ORF">GCM10020366_51400</name>
</gene>
<dbReference type="Proteomes" id="UP001500483">
    <property type="component" value="Unassembled WGS sequence"/>
</dbReference>
<keyword evidence="1" id="KW-0378">Hydrolase</keyword>
<reference evidence="4" key="1">
    <citation type="journal article" date="2019" name="Int. J. Syst. Evol. Microbiol.">
        <title>The Global Catalogue of Microorganisms (GCM) 10K type strain sequencing project: providing services to taxonomists for standard genome sequencing and annotation.</title>
        <authorList>
            <consortium name="The Broad Institute Genomics Platform"/>
            <consortium name="The Broad Institute Genome Sequencing Center for Infectious Disease"/>
            <person name="Wu L."/>
            <person name="Ma J."/>
        </authorList>
    </citation>
    <scope>NUCLEOTIDE SEQUENCE [LARGE SCALE GENOMIC DNA]</scope>
    <source>
        <strain evidence="4">JCM 9687</strain>
    </source>
</reference>
<protein>
    <submittedName>
        <fullName evidence="3">Class F sortase</fullName>
    </submittedName>
</protein>
<organism evidence="3 4">
    <name type="scientific">Saccharopolyspora gregorii</name>
    <dbReference type="NCBI Taxonomy" id="33914"/>
    <lineage>
        <taxon>Bacteria</taxon>
        <taxon>Bacillati</taxon>
        <taxon>Actinomycetota</taxon>
        <taxon>Actinomycetes</taxon>
        <taxon>Pseudonocardiales</taxon>
        <taxon>Pseudonocardiaceae</taxon>
        <taxon>Saccharopolyspora</taxon>
    </lineage>
</organism>
<dbReference type="Pfam" id="PF04203">
    <property type="entry name" value="Sortase"/>
    <property type="match status" value="1"/>
</dbReference>
<sequence length="209" mass="22081">MNARSRRWGGRRAAASPLPLLVAVLALSGCSAHGQQIDLAPRSSVPAVERSAGRPLPASAPAWLDVPDIGARSTLLPLGLNDDRTVAVPSVHEPMQAGWYRYGPTPGETGPAVVLGHVDGDGRDGIFARLHQLVPGAEVRVGRADGAVARFTVTRVDQVPKDRFPTDEVYGDTTTPELRLITCGGAFDDAAGSYRDNIIAYARLTEVGP</sequence>
<dbReference type="SUPFAM" id="SSF63817">
    <property type="entry name" value="Sortase"/>
    <property type="match status" value="1"/>
</dbReference>
<dbReference type="InterPro" id="IPR042001">
    <property type="entry name" value="Sortase_F"/>
</dbReference>
<evidence type="ECO:0000313" key="3">
    <source>
        <dbReference type="EMBL" id="GAA3362644.1"/>
    </source>
</evidence>
<dbReference type="PROSITE" id="PS51257">
    <property type="entry name" value="PROKAR_LIPOPROTEIN"/>
    <property type="match status" value="1"/>
</dbReference>
<evidence type="ECO:0000313" key="4">
    <source>
        <dbReference type="Proteomes" id="UP001500483"/>
    </source>
</evidence>
<evidence type="ECO:0000256" key="1">
    <source>
        <dbReference type="ARBA" id="ARBA00022801"/>
    </source>
</evidence>
<proteinExistence type="predicted"/>
<keyword evidence="2" id="KW-0732">Signal</keyword>
<dbReference type="EMBL" id="BAAAYK010000038">
    <property type="protein sequence ID" value="GAA3362644.1"/>
    <property type="molecule type" value="Genomic_DNA"/>
</dbReference>
<keyword evidence="4" id="KW-1185">Reference proteome</keyword>
<dbReference type="RefSeq" id="WP_344929973.1">
    <property type="nucleotide sequence ID" value="NZ_BAAAYK010000038.1"/>
</dbReference>
<name>A0ABP6RXH4_9PSEU</name>
<evidence type="ECO:0000256" key="2">
    <source>
        <dbReference type="SAM" id="SignalP"/>
    </source>
</evidence>
<feature type="signal peptide" evidence="2">
    <location>
        <begin position="1"/>
        <end position="34"/>
    </location>
</feature>
<accession>A0ABP6RXH4</accession>
<comment type="caution">
    <text evidence="3">The sequence shown here is derived from an EMBL/GenBank/DDBJ whole genome shotgun (WGS) entry which is preliminary data.</text>
</comment>